<dbReference type="GO" id="GO:0031992">
    <property type="term" value="F:energy transducer activity"/>
    <property type="evidence" value="ECO:0007669"/>
    <property type="project" value="TreeGrafter"/>
</dbReference>
<dbReference type="InterPro" id="IPR032774">
    <property type="entry name" value="WG_beta_rep"/>
</dbReference>
<dbReference type="Pfam" id="PF03544">
    <property type="entry name" value="TonB_C"/>
    <property type="match status" value="1"/>
</dbReference>
<dbReference type="PANTHER" id="PTHR33446">
    <property type="entry name" value="PROTEIN TONB-RELATED"/>
    <property type="match status" value="1"/>
</dbReference>
<feature type="signal peptide" evidence="1">
    <location>
        <begin position="1"/>
        <end position="19"/>
    </location>
</feature>
<name>A0A1Y4IPT7_PARDI</name>
<accession>A0A1Y4IPT7</accession>
<dbReference type="InterPro" id="IPR051045">
    <property type="entry name" value="TonB-dependent_transducer"/>
</dbReference>
<dbReference type="RefSeq" id="WP_087344116.1">
    <property type="nucleotide sequence ID" value="NZ_JAQMQD010000005.1"/>
</dbReference>
<dbReference type="Pfam" id="PF14903">
    <property type="entry name" value="WG_beta_rep"/>
    <property type="match status" value="1"/>
</dbReference>
<dbReference type="AlphaFoldDB" id="A0A1Y4IPT7"/>
<dbReference type="GO" id="GO:0055085">
    <property type="term" value="P:transmembrane transport"/>
    <property type="evidence" value="ECO:0007669"/>
    <property type="project" value="InterPro"/>
</dbReference>
<feature type="domain" description="TonB C-terminal" evidence="2">
    <location>
        <begin position="182"/>
        <end position="256"/>
    </location>
</feature>
<evidence type="ECO:0000313" key="4">
    <source>
        <dbReference type="Proteomes" id="UP000195950"/>
    </source>
</evidence>
<sequence length="542" mass="63615">MKRFFAFILLLATVCVVQAQENTVRGDTLVLLENKIWRAQLPDEKQYVTEMEFRDHVWRSTFLYKGKTDTLETSYGICGDTIKTYDRKQYKILELTDSTLVILYLPERMTIGVEAVKYINIVNSPAKMRENENRLDSIWRKEDIWNKGIASISGKPIKDLSTIETPRWAKWDYDLEKYYTSQMVYPEELLKKNQAGYSVVMFSIDTLGLSRSINILTTIHKKFDKEVIRLTRELPHCLPCRDKDGKRMKCIYTVYVPFLPQHYRDRVKADSIQEEDLKQSFVEWEAVSSFQDGKPWSAQNYITQHLKYDPALLGDKQQVRGIYTVRIDSYGEVYEAKVLRGCGIQDWDNQVLEIVRKMPRWTPTINYYGKGEYRKSVWTIPIFFKRDGSLIARTTEKHLEVGVPVCYLNESRDTIVPYGKYRFCQTDTIRNIGFVYENRQNARIICIDNQGKELFYVFKYDNGVDYVREGLFRITDDKGLIGFANTLGNITIKPQFKFAFPFKNGKAKVTFTGEEKAIFNGEHHEWVSNEWQYINKKGEFLQ</sequence>
<evidence type="ECO:0000256" key="1">
    <source>
        <dbReference type="SAM" id="SignalP"/>
    </source>
</evidence>
<dbReference type="EMBL" id="NFJX01000006">
    <property type="protein sequence ID" value="OUP19681.1"/>
    <property type="molecule type" value="Genomic_DNA"/>
</dbReference>
<evidence type="ECO:0000259" key="2">
    <source>
        <dbReference type="Pfam" id="PF03544"/>
    </source>
</evidence>
<gene>
    <name evidence="3" type="ORF">B5F32_09205</name>
</gene>
<dbReference type="InterPro" id="IPR037682">
    <property type="entry name" value="TonB_C"/>
</dbReference>
<protein>
    <submittedName>
        <fullName evidence="3">Energy transducer TonB</fullName>
    </submittedName>
</protein>
<feature type="chain" id="PRO_5012328044" evidence="1">
    <location>
        <begin position="20"/>
        <end position="542"/>
    </location>
</feature>
<comment type="caution">
    <text evidence="3">The sequence shown here is derived from an EMBL/GenBank/DDBJ whole genome shotgun (WGS) entry which is preliminary data.</text>
</comment>
<organism evidence="3 4">
    <name type="scientific">Parabacteroides distasonis</name>
    <dbReference type="NCBI Taxonomy" id="823"/>
    <lineage>
        <taxon>Bacteria</taxon>
        <taxon>Pseudomonadati</taxon>
        <taxon>Bacteroidota</taxon>
        <taxon>Bacteroidia</taxon>
        <taxon>Bacteroidales</taxon>
        <taxon>Tannerellaceae</taxon>
        <taxon>Parabacteroides</taxon>
    </lineage>
</organism>
<proteinExistence type="predicted"/>
<keyword evidence="1" id="KW-0732">Signal</keyword>
<dbReference type="Proteomes" id="UP000195950">
    <property type="component" value="Unassembled WGS sequence"/>
</dbReference>
<dbReference type="PANTHER" id="PTHR33446:SF2">
    <property type="entry name" value="PROTEIN TONB"/>
    <property type="match status" value="1"/>
</dbReference>
<dbReference type="GO" id="GO:0098797">
    <property type="term" value="C:plasma membrane protein complex"/>
    <property type="evidence" value="ECO:0007669"/>
    <property type="project" value="TreeGrafter"/>
</dbReference>
<evidence type="ECO:0000313" key="3">
    <source>
        <dbReference type="EMBL" id="OUP19681.1"/>
    </source>
</evidence>
<dbReference type="Gene3D" id="3.30.1150.10">
    <property type="match status" value="2"/>
</dbReference>
<dbReference type="SUPFAM" id="SSF74653">
    <property type="entry name" value="TolA/TonB C-terminal domain"/>
    <property type="match status" value="2"/>
</dbReference>
<reference evidence="4" key="1">
    <citation type="submission" date="2017-04" db="EMBL/GenBank/DDBJ databases">
        <title>Function of individual gut microbiota members based on whole genome sequencing of pure cultures obtained from chicken caecum.</title>
        <authorList>
            <person name="Medvecky M."/>
            <person name="Cejkova D."/>
            <person name="Polansky O."/>
            <person name="Karasova D."/>
            <person name="Kubasova T."/>
            <person name="Cizek A."/>
            <person name="Rychlik I."/>
        </authorList>
    </citation>
    <scope>NUCLEOTIDE SEQUENCE [LARGE SCALE GENOMIC DNA]</scope>
    <source>
        <strain evidence="4">An199</strain>
    </source>
</reference>